<dbReference type="InterPro" id="IPR036513">
    <property type="entry name" value="STAS_dom_sf"/>
</dbReference>
<dbReference type="STRING" id="860235.AOZ06_23855"/>
<dbReference type="InterPro" id="IPR036890">
    <property type="entry name" value="HATPase_C_sf"/>
</dbReference>
<dbReference type="AlphaFoldDB" id="A0A0N9IES9"/>
<dbReference type="Proteomes" id="UP000063699">
    <property type="component" value="Chromosome"/>
</dbReference>
<evidence type="ECO:0000313" key="2">
    <source>
        <dbReference type="EMBL" id="ALG15012.1"/>
    </source>
</evidence>
<keyword evidence="3" id="KW-1185">Reference proteome</keyword>
<evidence type="ECO:0000259" key="1">
    <source>
        <dbReference type="PROSITE" id="PS50801"/>
    </source>
</evidence>
<organism evidence="2 3">
    <name type="scientific">Kibdelosporangium phytohabitans</name>
    <dbReference type="NCBI Taxonomy" id="860235"/>
    <lineage>
        <taxon>Bacteria</taxon>
        <taxon>Bacillati</taxon>
        <taxon>Actinomycetota</taxon>
        <taxon>Actinomycetes</taxon>
        <taxon>Pseudonocardiales</taxon>
        <taxon>Pseudonocardiaceae</taxon>
        <taxon>Kibdelosporangium</taxon>
    </lineage>
</organism>
<dbReference type="EMBL" id="CP012752">
    <property type="protein sequence ID" value="ALG15012.1"/>
    <property type="molecule type" value="Genomic_DNA"/>
</dbReference>
<proteinExistence type="predicted"/>
<dbReference type="CDD" id="cd16936">
    <property type="entry name" value="HATPase_RsbW-like"/>
    <property type="match status" value="1"/>
</dbReference>
<dbReference type="SUPFAM" id="SSF55874">
    <property type="entry name" value="ATPase domain of HSP90 chaperone/DNA topoisomerase II/histidine kinase"/>
    <property type="match status" value="1"/>
</dbReference>
<dbReference type="InterPro" id="IPR050267">
    <property type="entry name" value="Anti-sigma-factor_SerPK"/>
</dbReference>
<name>A0A0N9IES9_9PSEU</name>
<accession>A0A0N9IES9</accession>
<dbReference type="PROSITE" id="PS50801">
    <property type="entry name" value="STAS"/>
    <property type="match status" value="1"/>
</dbReference>
<sequence>MRTSSHSGALVVRPVGVLDSTTYRSLRDTLVKLAVDQPSALIVDLGELRIAQQSVLTVFSSVWMQVSEWPGVPILLVVADPSRRRLLHSAVNLYVACYASVDAALAAVGHPPPCRRATLDLDTTPSGSRVARAFVRETCERWDLSGHTREAVALTNELVDNVIQHAGTDCQVRLELRSRMLTVAVRDGNPHRAELRERLGAEPWGNGLRIVAEIAHTWGCAPHMGGGKVVWAVVRCA</sequence>
<protein>
    <recommendedName>
        <fullName evidence="1">STAS domain-containing protein</fullName>
    </recommendedName>
</protein>
<dbReference type="PANTHER" id="PTHR35526:SF3">
    <property type="entry name" value="ANTI-SIGMA-F FACTOR RSBW"/>
    <property type="match status" value="1"/>
</dbReference>
<dbReference type="Gene3D" id="3.30.750.24">
    <property type="entry name" value="STAS domain"/>
    <property type="match status" value="1"/>
</dbReference>
<dbReference type="PANTHER" id="PTHR35526">
    <property type="entry name" value="ANTI-SIGMA-F FACTOR RSBW-RELATED"/>
    <property type="match status" value="1"/>
</dbReference>
<gene>
    <name evidence="2" type="ORF">AOZ06_23855</name>
</gene>
<evidence type="ECO:0000313" key="3">
    <source>
        <dbReference type="Proteomes" id="UP000063699"/>
    </source>
</evidence>
<reference evidence="2 3" key="1">
    <citation type="submission" date="2015-07" db="EMBL/GenBank/DDBJ databases">
        <title>Genome sequencing of Kibdelosporangium phytohabitans.</title>
        <authorList>
            <person name="Qin S."/>
            <person name="Xing K."/>
        </authorList>
    </citation>
    <scope>NUCLEOTIDE SEQUENCE [LARGE SCALE GENOMIC DNA]</scope>
    <source>
        <strain evidence="2 3">KLBMP1111</strain>
    </source>
</reference>
<dbReference type="SUPFAM" id="SSF52091">
    <property type="entry name" value="SpoIIaa-like"/>
    <property type="match status" value="1"/>
</dbReference>
<dbReference type="InterPro" id="IPR002645">
    <property type="entry name" value="STAS_dom"/>
</dbReference>
<dbReference type="Gene3D" id="3.30.565.10">
    <property type="entry name" value="Histidine kinase-like ATPase, C-terminal domain"/>
    <property type="match status" value="1"/>
</dbReference>
<feature type="domain" description="STAS" evidence="1">
    <location>
        <begin position="1"/>
        <end position="87"/>
    </location>
</feature>
<dbReference type="KEGG" id="kphy:AOZ06_23855"/>